<sequence length="140" mass="15786">MLFFLILATFLPFVSSEAAASFDVPYTSFPTGCHNFGGRLSCGNGNQVLPNAKVILWEKDPITADDKLAEVSLEKGLFKMHICATDFPTPDLELYFQFLDVCEQNEKKHSGILKENVFLEYVIYDKEKFAHSAINDNLKI</sequence>
<accession>A0AC35G8K1</accession>
<organism evidence="1 2">
    <name type="scientific">Panagrolaimus sp. PS1159</name>
    <dbReference type="NCBI Taxonomy" id="55785"/>
    <lineage>
        <taxon>Eukaryota</taxon>
        <taxon>Metazoa</taxon>
        <taxon>Ecdysozoa</taxon>
        <taxon>Nematoda</taxon>
        <taxon>Chromadorea</taxon>
        <taxon>Rhabditida</taxon>
        <taxon>Tylenchina</taxon>
        <taxon>Panagrolaimomorpha</taxon>
        <taxon>Panagrolaimoidea</taxon>
        <taxon>Panagrolaimidae</taxon>
        <taxon>Panagrolaimus</taxon>
    </lineage>
</organism>
<evidence type="ECO:0000313" key="2">
    <source>
        <dbReference type="WBParaSite" id="PS1159_v2.g2848.t1"/>
    </source>
</evidence>
<dbReference type="Proteomes" id="UP000887580">
    <property type="component" value="Unplaced"/>
</dbReference>
<evidence type="ECO:0000313" key="1">
    <source>
        <dbReference type="Proteomes" id="UP000887580"/>
    </source>
</evidence>
<proteinExistence type="predicted"/>
<name>A0AC35G8K1_9BILA</name>
<reference evidence="2" key="1">
    <citation type="submission" date="2022-11" db="UniProtKB">
        <authorList>
            <consortium name="WormBaseParasite"/>
        </authorList>
    </citation>
    <scope>IDENTIFICATION</scope>
</reference>
<protein>
    <submittedName>
        <fullName evidence="2">Uncharacterized protein</fullName>
    </submittedName>
</protein>
<dbReference type="WBParaSite" id="PS1159_v2.g2848.t1">
    <property type="protein sequence ID" value="PS1159_v2.g2848.t1"/>
    <property type="gene ID" value="PS1159_v2.g2848"/>
</dbReference>